<dbReference type="EnsemblPlants" id="KEH26469">
    <property type="protein sequence ID" value="KEH26469"/>
    <property type="gene ID" value="MTR_6g061130"/>
</dbReference>
<reference evidence="1 3" key="1">
    <citation type="journal article" date="2011" name="Nature">
        <title>The Medicago genome provides insight into the evolution of rhizobial symbioses.</title>
        <authorList>
            <person name="Young N.D."/>
            <person name="Debelle F."/>
            <person name="Oldroyd G.E."/>
            <person name="Geurts R."/>
            <person name="Cannon S.B."/>
            <person name="Udvardi M.K."/>
            <person name="Benedito V.A."/>
            <person name="Mayer K.F."/>
            <person name="Gouzy J."/>
            <person name="Schoof H."/>
            <person name="Van de Peer Y."/>
            <person name="Proost S."/>
            <person name="Cook D.R."/>
            <person name="Meyers B.C."/>
            <person name="Spannagl M."/>
            <person name="Cheung F."/>
            <person name="De Mita S."/>
            <person name="Krishnakumar V."/>
            <person name="Gundlach H."/>
            <person name="Zhou S."/>
            <person name="Mudge J."/>
            <person name="Bharti A.K."/>
            <person name="Murray J.D."/>
            <person name="Naoumkina M.A."/>
            <person name="Rosen B."/>
            <person name="Silverstein K.A."/>
            <person name="Tang H."/>
            <person name="Rombauts S."/>
            <person name="Zhao P.X."/>
            <person name="Zhou P."/>
            <person name="Barbe V."/>
            <person name="Bardou P."/>
            <person name="Bechner M."/>
            <person name="Bellec A."/>
            <person name="Berger A."/>
            <person name="Berges H."/>
            <person name="Bidwell S."/>
            <person name="Bisseling T."/>
            <person name="Choisne N."/>
            <person name="Couloux A."/>
            <person name="Denny R."/>
            <person name="Deshpande S."/>
            <person name="Dai X."/>
            <person name="Doyle J.J."/>
            <person name="Dudez A.M."/>
            <person name="Farmer A.D."/>
            <person name="Fouteau S."/>
            <person name="Franken C."/>
            <person name="Gibelin C."/>
            <person name="Gish J."/>
            <person name="Goldstein S."/>
            <person name="Gonzalez A.J."/>
            <person name="Green P.J."/>
            <person name="Hallab A."/>
            <person name="Hartog M."/>
            <person name="Hua A."/>
            <person name="Humphray S.J."/>
            <person name="Jeong D.H."/>
            <person name="Jing Y."/>
            <person name="Jocker A."/>
            <person name="Kenton S.M."/>
            <person name="Kim D.J."/>
            <person name="Klee K."/>
            <person name="Lai H."/>
            <person name="Lang C."/>
            <person name="Lin S."/>
            <person name="Macmil S.L."/>
            <person name="Magdelenat G."/>
            <person name="Matthews L."/>
            <person name="McCorrison J."/>
            <person name="Monaghan E.L."/>
            <person name="Mun J.H."/>
            <person name="Najar F.Z."/>
            <person name="Nicholson C."/>
            <person name="Noirot C."/>
            <person name="O'Bleness M."/>
            <person name="Paule C.R."/>
            <person name="Poulain J."/>
            <person name="Prion F."/>
            <person name="Qin B."/>
            <person name="Qu C."/>
            <person name="Retzel E.F."/>
            <person name="Riddle C."/>
            <person name="Sallet E."/>
            <person name="Samain S."/>
            <person name="Samson N."/>
            <person name="Sanders I."/>
            <person name="Saurat O."/>
            <person name="Scarpelli C."/>
            <person name="Schiex T."/>
            <person name="Segurens B."/>
            <person name="Severin A.J."/>
            <person name="Sherrier D.J."/>
            <person name="Shi R."/>
            <person name="Sims S."/>
            <person name="Singer S.R."/>
            <person name="Sinharoy S."/>
            <person name="Sterck L."/>
            <person name="Viollet A."/>
            <person name="Wang B.B."/>
            <person name="Wang K."/>
            <person name="Wang M."/>
            <person name="Wang X."/>
            <person name="Warfsmann J."/>
            <person name="Weissenbach J."/>
            <person name="White D.D."/>
            <person name="White J.D."/>
            <person name="Wiley G.B."/>
            <person name="Wincker P."/>
            <person name="Xing Y."/>
            <person name="Yang L."/>
            <person name="Yao Z."/>
            <person name="Ying F."/>
            <person name="Zhai J."/>
            <person name="Zhou L."/>
            <person name="Zuber A."/>
            <person name="Denarie J."/>
            <person name="Dixon R.A."/>
            <person name="May G.D."/>
            <person name="Schwartz D.C."/>
            <person name="Rogers J."/>
            <person name="Quetier F."/>
            <person name="Town C.D."/>
            <person name="Roe B.A."/>
        </authorList>
    </citation>
    <scope>NUCLEOTIDE SEQUENCE [LARGE SCALE GENOMIC DNA]</scope>
    <source>
        <strain evidence="1">A17</strain>
        <strain evidence="2 3">cv. Jemalong A17</strain>
    </source>
</reference>
<evidence type="ECO:0000313" key="3">
    <source>
        <dbReference type="Proteomes" id="UP000002051"/>
    </source>
</evidence>
<reference evidence="2" key="3">
    <citation type="submission" date="2015-04" db="UniProtKB">
        <authorList>
            <consortium name="EnsemblPlants"/>
        </authorList>
    </citation>
    <scope>IDENTIFICATION</scope>
    <source>
        <strain evidence="2">cv. Jemalong A17</strain>
    </source>
</reference>
<dbReference type="PANTHER" id="PTHR31286:SF60">
    <property type="entry name" value="PROTEIN, PUTATIVE-RELATED"/>
    <property type="match status" value="1"/>
</dbReference>
<evidence type="ECO:0000313" key="1">
    <source>
        <dbReference type="EMBL" id="KEH26469.1"/>
    </source>
</evidence>
<dbReference type="Proteomes" id="UP000002051">
    <property type="component" value="Chromosome 6"/>
</dbReference>
<accession>A0A072U9K4</accession>
<keyword evidence="3" id="KW-1185">Reference proteome</keyword>
<name>A0A072U9K4_MEDTR</name>
<protein>
    <submittedName>
        <fullName evidence="1">DUF4283 domain protein</fullName>
    </submittedName>
</protein>
<gene>
    <name evidence="1" type="ordered locus">MTR_6g061130</name>
</gene>
<dbReference type="HOGENOM" id="CLU_054854_0_0_1"/>
<reference evidence="1 3" key="2">
    <citation type="journal article" date="2014" name="BMC Genomics">
        <title>An improved genome release (version Mt4.0) for the model legume Medicago truncatula.</title>
        <authorList>
            <person name="Tang H."/>
            <person name="Krishnakumar V."/>
            <person name="Bidwell S."/>
            <person name="Rosen B."/>
            <person name="Chan A."/>
            <person name="Zhou S."/>
            <person name="Gentzbittel L."/>
            <person name="Childs K.L."/>
            <person name="Yandell M."/>
            <person name="Gundlach H."/>
            <person name="Mayer K.F."/>
            <person name="Schwartz D.C."/>
            <person name="Town C.D."/>
        </authorList>
    </citation>
    <scope>GENOME REANNOTATION</scope>
    <source>
        <strain evidence="1">A17</strain>
        <strain evidence="2 3">cv. Jemalong A17</strain>
    </source>
</reference>
<dbReference type="STRING" id="3880.A0A072U9K4"/>
<evidence type="ECO:0000313" key="2">
    <source>
        <dbReference type="EnsemblPlants" id="KEH26469"/>
    </source>
</evidence>
<dbReference type="EMBL" id="CM001222">
    <property type="protein sequence ID" value="KEH26469.1"/>
    <property type="molecule type" value="Genomic_DNA"/>
</dbReference>
<organism evidence="1 3">
    <name type="scientific">Medicago truncatula</name>
    <name type="common">Barrel medic</name>
    <name type="synonym">Medicago tribuloides</name>
    <dbReference type="NCBI Taxonomy" id="3880"/>
    <lineage>
        <taxon>Eukaryota</taxon>
        <taxon>Viridiplantae</taxon>
        <taxon>Streptophyta</taxon>
        <taxon>Embryophyta</taxon>
        <taxon>Tracheophyta</taxon>
        <taxon>Spermatophyta</taxon>
        <taxon>Magnoliopsida</taxon>
        <taxon>eudicotyledons</taxon>
        <taxon>Gunneridae</taxon>
        <taxon>Pentapetalae</taxon>
        <taxon>rosids</taxon>
        <taxon>fabids</taxon>
        <taxon>Fabales</taxon>
        <taxon>Fabaceae</taxon>
        <taxon>Papilionoideae</taxon>
        <taxon>50 kb inversion clade</taxon>
        <taxon>NPAAA clade</taxon>
        <taxon>Hologalegina</taxon>
        <taxon>IRL clade</taxon>
        <taxon>Trifolieae</taxon>
        <taxon>Medicago</taxon>
    </lineage>
</organism>
<proteinExistence type="predicted"/>
<dbReference type="PANTHER" id="PTHR31286">
    <property type="entry name" value="GLYCINE-RICH CELL WALL STRUCTURAL PROTEIN 1.8-LIKE"/>
    <property type="match status" value="1"/>
</dbReference>
<dbReference type="InterPro" id="IPR040256">
    <property type="entry name" value="At4g02000-like"/>
</dbReference>
<dbReference type="AlphaFoldDB" id="A0A072U9K4"/>
<sequence>MAFDWQAELTAPLGNTAVNHASSAVTKPPPPKPVQKIYFAQALTASATTVVSNDNLPQPLIRGDTIDIQISQEIYEKDFNMHKQHNTHAQVWIRLLELPQEYWMDRTLREISSVVGTPLLIDSVTIKRIYGHYARILVDMDFSRQIFHEITVEREGYAFQVEVAYEWLLYYRTHCHTIGHDVSSCRWLYPPKDNIVHKEKIVQGKKPVPTPKQTWIPTKDNSAGIGSSISFAVPQTNTNPVITEAEAHPITLQQQDTTNEVVNHETIFVEEQTLSATMDLEQQNLGSDTIEGDIGQHLEHNVTKSSPPLAPMVNHTLDVSHNSFSMPLTNVIDVVARSTIVVTHDLVITPVEPLDVNTIRADPDATVDPTLQKILIL</sequence>